<sequence length="134" mass="15006">MAFSMKLVREGNRELFAIFGVMEVSAMNPLFEHIRTSIDVKHDSHAGRCHLTVWITEEGFHHPRAVNLTFDTRRDAKVLNSIIGGTDIILVASPNPDELTDTNVNVAAWSAIDGGYVYVHLKESERQLLQTCLS</sequence>
<evidence type="ECO:0000313" key="2">
    <source>
        <dbReference type="Proteomes" id="UP000050482"/>
    </source>
</evidence>
<organism evidence="1 2">
    <name type="scientific">Alicyclobacillus ferrooxydans</name>
    <dbReference type="NCBI Taxonomy" id="471514"/>
    <lineage>
        <taxon>Bacteria</taxon>
        <taxon>Bacillati</taxon>
        <taxon>Bacillota</taxon>
        <taxon>Bacilli</taxon>
        <taxon>Bacillales</taxon>
        <taxon>Alicyclobacillaceae</taxon>
        <taxon>Alicyclobacillus</taxon>
    </lineage>
</organism>
<dbReference type="EMBL" id="LJCO01000046">
    <property type="protein sequence ID" value="KPV43675.1"/>
    <property type="molecule type" value="Genomic_DNA"/>
</dbReference>
<dbReference type="AlphaFoldDB" id="A0A0P9CKZ3"/>
<name>A0A0P9CKZ3_9BACL</name>
<keyword evidence="2" id="KW-1185">Reference proteome</keyword>
<reference evidence="1 2" key="1">
    <citation type="submission" date="2015-09" db="EMBL/GenBank/DDBJ databases">
        <title>Draft genome sequence of Alicyclobacillus ferrooxydans DSM 22381.</title>
        <authorList>
            <person name="Hemp J."/>
        </authorList>
    </citation>
    <scope>NUCLEOTIDE SEQUENCE [LARGE SCALE GENOMIC DNA]</scope>
    <source>
        <strain evidence="1 2">TC-34</strain>
    </source>
</reference>
<protein>
    <submittedName>
        <fullName evidence="1">Uncharacterized protein</fullName>
    </submittedName>
</protein>
<dbReference type="RefSeq" id="WP_054969195.1">
    <property type="nucleotide sequence ID" value="NZ_LJCO01000046.1"/>
</dbReference>
<dbReference type="STRING" id="471514.AN477_10905"/>
<comment type="caution">
    <text evidence="1">The sequence shown here is derived from an EMBL/GenBank/DDBJ whole genome shotgun (WGS) entry which is preliminary data.</text>
</comment>
<accession>A0A0P9CKZ3</accession>
<dbReference type="Proteomes" id="UP000050482">
    <property type="component" value="Unassembled WGS sequence"/>
</dbReference>
<proteinExistence type="predicted"/>
<evidence type="ECO:0000313" key="1">
    <source>
        <dbReference type="EMBL" id="KPV43675.1"/>
    </source>
</evidence>
<dbReference type="PATRIC" id="fig|471514.4.peg.1983"/>
<gene>
    <name evidence="1" type="ORF">AN477_10905</name>
</gene>